<dbReference type="PANTHER" id="PTHR33365">
    <property type="entry name" value="YALI0B05434P"/>
    <property type="match status" value="1"/>
</dbReference>
<name>A0ABR1NUB7_DIAER</name>
<dbReference type="PANTHER" id="PTHR33365:SF6">
    <property type="entry name" value="OXIDASE USTYA"/>
    <property type="match status" value="1"/>
</dbReference>
<evidence type="ECO:0008006" key="13">
    <source>
        <dbReference type="Google" id="ProtNLM"/>
    </source>
</evidence>
<keyword evidence="4" id="KW-0560">Oxidoreductase</keyword>
<dbReference type="Pfam" id="PF11807">
    <property type="entry name" value="UstYa"/>
    <property type="match status" value="1"/>
</dbReference>
<evidence type="ECO:0000256" key="3">
    <source>
        <dbReference type="ARBA" id="ARBA00022989"/>
    </source>
</evidence>
<evidence type="ECO:0000256" key="8">
    <source>
        <dbReference type="ARBA" id="ARBA00035112"/>
    </source>
</evidence>
<evidence type="ECO:0000313" key="12">
    <source>
        <dbReference type="Proteomes" id="UP001430848"/>
    </source>
</evidence>
<evidence type="ECO:0000256" key="4">
    <source>
        <dbReference type="ARBA" id="ARBA00023002"/>
    </source>
</evidence>
<protein>
    <recommendedName>
        <fullName evidence="13">Tat pathway signal sequence</fullName>
    </recommendedName>
</protein>
<evidence type="ECO:0000256" key="1">
    <source>
        <dbReference type="ARBA" id="ARBA00004167"/>
    </source>
</evidence>
<comment type="similarity">
    <text evidence="8">Belongs to the ustYa family.</text>
</comment>
<evidence type="ECO:0000256" key="2">
    <source>
        <dbReference type="ARBA" id="ARBA00022692"/>
    </source>
</evidence>
<dbReference type="Proteomes" id="UP001430848">
    <property type="component" value="Unassembled WGS sequence"/>
</dbReference>
<organism evidence="11 12">
    <name type="scientific">Diaporthe eres</name>
    <name type="common">Phomopsis oblonga</name>
    <dbReference type="NCBI Taxonomy" id="83184"/>
    <lineage>
        <taxon>Eukaryota</taxon>
        <taxon>Fungi</taxon>
        <taxon>Dikarya</taxon>
        <taxon>Ascomycota</taxon>
        <taxon>Pezizomycotina</taxon>
        <taxon>Sordariomycetes</taxon>
        <taxon>Sordariomycetidae</taxon>
        <taxon>Diaporthales</taxon>
        <taxon>Diaporthaceae</taxon>
        <taxon>Diaporthe</taxon>
        <taxon>Diaporthe eres species complex</taxon>
    </lineage>
</organism>
<keyword evidence="3 10" id="KW-1133">Transmembrane helix</keyword>
<evidence type="ECO:0000256" key="5">
    <source>
        <dbReference type="ARBA" id="ARBA00023026"/>
    </source>
</evidence>
<keyword evidence="7" id="KW-0325">Glycoprotein</keyword>
<keyword evidence="12" id="KW-1185">Reference proteome</keyword>
<feature type="region of interest" description="Disordered" evidence="9">
    <location>
        <begin position="1"/>
        <end position="23"/>
    </location>
</feature>
<comment type="caution">
    <text evidence="11">The sequence shown here is derived from an EMBL/GenBank/DDBJ whole genome shotgun (WGS) entry which is preliminary data.</text>
</comment>
<accession>A0ABR1NUB7</accession>
<proteinExistence type="inferred from homology"/>
<comment type="subcellular location">
    <subcellularLocation>
        <location evidence="1">Membrane</location>
        <topology evidence="1">Single-pass membrane protein</topology>
    </subcellularLocation>
</comment>
<reference evidence="11 12" key="1">
    <citation type="submission" date="2024-02" db="EMBL/GenBank/DDBJ databases">
        <title>De novo assembly and annotation of 12 fungi associated with fruit tree decline syndrome in Ontario, Canada.</title>
        <authorList>
            <person name="Sulman M."/>
            <person name="Ellouze W."/>
            <person name="Ilyukhin E."/>
        </authorList>
    </citation>
    <scope>NUCLEOTIDE SEQUENCE [LARGE SCALE GENOMIC DNA]</scope>
    <source>
        <strain evidence="11 12">M169</strain>
    </source>
</reference>
<evidence type="ECO:0000313" key="11">
    <source>
        <dbReference type="EMBL" id="KAK7715668.1"/>
    </source>
</evidence>
<evidence type="ECO:0000256" key="9">
    <source>
        <dbReference type="SAM" id="MobiDB-lite"/>
    </source>
</evidence>
<gene>
    <name evidence="11" type="ORF">SLS63_011344</name>
</gene>
<evidence type="ECO:0000256" key="10">
    <source>
        <dbReference type="SAM" id="Phobius"/>
    </source>
</evidence>
<dbReference type="EMBL" id="JAKNSF020000106">
    <property type="protein sequence ID" value="KAK7715668.1"/>
    <property type="molecule type" value="Genomic_DNA"/>
</dbReference>
<keyword evidence="5" id="KW-0843">Virulence</keyword>
<feature type="transmembrane region" description="Helical" evidence="10">
    <location>
        <begin position="45"/>
        <end position="66"/>
    </location>
</feature>
<evidence type="ECO:0000256" key="7">
    <source>
        <dbReference type="ARBA" id="ARBA00023180"/>
    </source>
</evidence>
<keyword evidence="2 10" id="KW-0812">Transmembrane</keyword>
<dbReference type="InterPro" id="IPR021765">
    <property type="entry name" value="UstYa-like"/>
</dbReference>
<keyword evidence="6 10" id="KW-0472">Membrane</keyword>
<evidence type="ECO:0000256" key="6">
    <source>
        <dbReference type="ARBA" id="ARBA00023136"/>
    </source>
</evidence>
<sequence>MTSEKGRYQPLRDQFSFSSDGDAIQGHDGSPELRPWHRRLPVSTVALYIFCAILLAVSSVQAWLIMKLERRLVHPHTRLSLEYNVPLLANNHSAFDSPSNAISDAAWASIEAGHGDVLLTPSEAASLGLPPSFTHPFRPEFQVYIIDAYHAMHCLKVLRDHYMRMYHAHRYVEDWPQIGDWPLEHDEHCFDSLRQHVMCHADDTLLYSTGHHDAGVRQTKMCRSWDALREWASGRNAQWKDHINPRPEGEIWWNFDDGGDDGLPRGGLS</sequence>